<keyword evidence="4" id="KW-1185">Reference proteome</keyword>
<proteinExistence type="predicted"/>
<evidence type="ECO:0000256" key="1">
    <source>
        <dbReference type="SAM" id="MobiDB-lite"/>
    </source>
</evidence>
<name>A0A5M6I5K1_9HYPH</name>
<dbReference type="InterPro" id="IPR038717">
    <property type="entry name" value="Tc1-like_DDE_dom"/>
</dbReference>
<organism evidence="3 4">
    <name type="scientific">Blastochloris sulfoviridis</name>
    <dbReference type="NCBI Taxonomy" id="50712"/>
    <lineage>
        <taxon>Bacteria</taxon>
        <taxon>Pseudomonadati</taxon>
        <taxon>Pseudomonadota</taxon>
        <taxon>Alphaproteobacteria</taxon>
        <taxon>Hyphomicrobiales</taxon>
        <taxon>Blastochloridaceae</taxon>
        <taxon>Blastochloris</taxon>
    </lineage>
</organism>
<dbReference type="EMBL" id="VWPL01000003">
    <property type="protein sequence ID" value="KAA5603038.1"/>
    <property type="molecule type" value="Genomic_DNA"/>
</dbReference>
<feature type="compositionally biased region" description="Basic and acidic residues" evidence="1">
    <location>
        <begin position="44"/>
        <end position="58"/>
    </location>
</feature>
<dbReference type="Pfam" id="PF13358">
    <property type="entry name" value="DDE_3"/>
    <property type="match status" value="1"/>
</dbReference>
<sequence>MNPAPASAFSAKVGTDFEKENATTQEVRAPDLMQSDRIALYRDPSQDHRRRETRADAADGCRRPEAPLYFVDATHPSYTGRPAHGWLRKGETREMKSNHGRTRLNINGALSWPTRELVHREEDLITSAAMIRLFDDLNARHPGPAPITVVLDNATYNCSRELKASGQARLPPEAGLSAVLRTQPEPDRALLAFHEAQGAVQQGLRQVRPVQTGLRRLLPKPAGLRR</sequence>
<evidence type="ECO:0000259" key="2">
    <source>
        <dbReference type="Pfam" id="PF13358"/>
    </source>
</evidence>
<protein>
    <recommendedName>
        <fullName evidence="2">Tc1-like transposase DDE domain-containing protein</fullName>
    </recommendedName>
</protein>
<comment type="caution">
    <text evidence="3">The sequence shown here is derived from an EMBL/GenBank/DDBJ whole genome shotgun (WGS) entry which is preliminary data.</text>
</comment>
<dbReference type="AlphaFoldDB" id="A0A5M6I5K1"/>
<accession>A0A5M6I5K1</accession>
<dbReference type="OrthoDB" id="2375382at2"/>
<dbReference type="Proteomes" id="UP000323886">
    <property type="component" value="Unassembled WGS sequence"/>
</dbReference>
<reference evidence="3 4" key="1">
    <citation type="submission" date="2019-09" db="EMBL/GenBank/DDBJ databases">
        <title>Draft Whole-Genome sequence of Blastochloris sulfoviridis DSM 729.</title>
        <authorList>
            <person name="Meyer T.E."/>
            <person name="Kyndt J.A."/>
        </authorList>
    </citation>
    <scope>NUCLEOTIDE SEQUENCE [LARGE SCALE GENOMIC DNA]</scope>
    <source>
        <strain evidence="3 4">DSM 729</strain>
    </source>
</reference>
<feature type="domain" description="Tc1-like transposase DDE" evidence="2">
    <location>
        <begin position="67"/>
        <end position="165"/>
    </location>
</feature>
<feature type="region of interest" description="Disordered" evidence="1">
    <location>
        <begin position="1"/>
        <end position="58"/>
    </location>
</feature>
<evidence type="ECO:0000313" key="3">
    <source>
        <dbReference type="EMBL" id="KAA5603038.1"/>
    </source>
</evidence>
<evidence type="ECO:0000313" key="4">
    <source>
        <dbReference type="Proteomes" id="UP000323886"/>
    </source>
</evidence>
<gene>
    <name evidence="3" type="ORF">F1193_02065</name>
</gene>